<keyword evidence="3" id="KW-0418">Kinase</keyword>
<reference evidence="3" key="1">
    <citation type="journal article" date="2019" name="Sci. Rep.">
        <title>Draft genome of Tanacetum cinerariifolium, the natural source of mosquito coil.</title>
        <authorList>
            <person name="Yamashiro T."/>
            <person name="Shiraishi A."/>
            <person name="Satake H."/>
            <person name="Nakayama K."/>
        </authorList>
    </citation>
    <scope>NUCLEOTIDE SEQUENCE</scope>
</reference>
<dbReference type="AlphaFoldDB" id="A0A699J0K3"/>
<evidence type="ECO:0000256" key="1">
    <source>
        <dbReference type="SAM" id="MobiDB-lite"/>
    </source>
</evidence>
<feature type="domain" description="Reverse transcriptase Ty1/copia-type" evidence="2">
    <location>
        <begin position="206"/>
        <end position="276"/>
    </location>
</feature>
<keyword evidence="3" id="KW-0808">Transferase</keyword>
<evidence type="ECO:0000259" key="2">
    <source>
        <dbReference type="Pfam" id="PF07727"/>
    </source>
</evidence>
<name>A0A699J0K3_TANCI</name>
<sequence length="277" mass="30542">QPKTGLQNARTTICLRTLNLTSPSWILSRLNVLFLDTPAFRRGIDVILLSFIEENDDLLVYVSPNLIETTKQSTELDSLPFKVYVRRPRIRSDLVHEPSTQLKDVPIDAPDDAPNDVSNDEPNEVSNDVPISAPTKACGKSDAPSDVPSGSDLPPPSPTPKLDLPIALRKGKRTCRYLVSAFVSYDGLSTSSRAFVVNLDSILVLKTVDLHIHKKAIGCKWVFSVKMNPDGLVARLKVRLVAEGYAETYGIDYSKTFSPVTKISSIRLFISLAATYD</sequence>
<feature type="non-terminal residue" evidence="3">
    <location>
        <position position="1"/>
    </location>
</feature>
<evidence type="ECO:0000313" key="3">
    <source>
        <dbReference type="EMBL" id="GFA00848.1"/>
    </source>
</evidence>
<dbReference type="InterPro" id="IPR013103">
    <property type="entry name" value="RVT_2"/>
</dbReference>
<keyword evidence="3" id="KW-0675">Receptor</keyword>
<dbReference type="Pfam" id="PF07727">
    <property type="entry name" value="RVT_2"/>
    <property type="match status" value="1"/>
</dbReference>
<protein>
    <submittedName>
        <fullName evidence="3">Cysteine-rich RLK (Receptor-like protein kinase) 8</fullName>
    </submittedName>
</protein>
<accession>A0A699J0K3</accession>
<feature type="region of interest" description="Disordered" evidence="1">
    <location>
        <begin position="95"/>
        <end position="162"/>
    </location>
</feature>
<gene>
    <name evidence="3" type="ORF">Tci_572820</name>
</gene>
<dbReference type="GO" id="GO:0016301">
    <property type="term" value="F:kinase activity"/>
    <property type="evidence" value="ECO:0007669"/>
    <property type="project" value="UniProtKB-KW"/>
</dbReference>
<feature type="compositionally biased region" description="Acidic residues" evidence="1">
    <location>
        <begin position="109"/>
        <end position="123"/>
    </location>
</feature>
<dbReference type="EMBL" id="BKCJ010354986">
    <property type="protein sequence ID" value="GFA00848.1"/>
    <property type="molecule type" value="Genomic_DNA"/>
</dbReference>
<proteinExistence type="predicted"/>
<organism evidence="3">
    <name type="scientific">Tanacetum cinerariifolium</name>
    <name type="common">Dalmatian daisy</name>
    <name type="synonym">Chrysanthemum cinerariifolium</name>
    <dbReference type="NCBI Taxonomy" id="118510"/>
    <lineage>
        <taxon>Eukaryota</taxon>
        <taxon>Viridiplantae</taxon>
        <taxon>Streptophyta</taxon>
        <taxon>Embryophyta</taxon>
        <taxon>Tracheophyta</taxon>
        <taxon>Spermatophyta</taxon>
        <taxon>Magnoliopsida</taxon>
        <taxon>eudicotyledons</taxon>
        <taxon>Gunneridae</taxon>
        <taxon>Pentapetalae</taxon>
        <taxon>asterids</taxon>
        <taxon>campanulids</taxon>
        <taxon>Asterales</taxon>
        <taxon>Asteraceae</taxon>
        <taxon>Asteroideae</taxon>
        <taxon>Anthemideae</taxon>
        <taxon>Anthemidinae</taxon>
        <taxon>Tanacetum</taxon>
    </lineage>
</organism>
<comment type="caution">
    <text evidence="3">The sequence shown here is derived from an EMBL/GenBank/DDBJ whole genome shotgun (WGS) entry which is preliminary data.</text>
</comment>